<feature type="domain" description="Response regulatory" evidence="9">
    <location>
        <begin position="3"/>
        <end position="120"/>
    </location>
</feature>
<evidence type="ECO:0000256" key="7">
    <source>
        <dbReference type="ARBA" id="ARBA00023163"/>
    </source>
</evidence>
<dbReference type="SMART" id="SM00448">
    <property type="entry name" value="REC"/>
    <property type="match status" value="1"/>
</dbReference>
<dbReference type="GO" id="GO:0008984">
    <property type="term" value="F:protein-glutamate methylesterase activity"/>
    <property type="evidence" value="ECO:0007669"/>
    <property type="project" value="UniProtKB-EC"/>
</dbReference>
<dbReference type="Gene3D" id="3.40.50.2300">
    <property type="match status" value="1"/>
</dbReference>
<dbReference type="Gene3D" id="1.10.10.60">
    <property type="entry name" value="Homeodomain-like"/>
    <property type="match status" value="2"/>
</dbReference>
<sequence length="487" mass="54966">MLKVILADDEAIIRETIAHMIDWKGLGMELVGMCRDGIEAYNMILDESPDIVLTDIKMPGLSGLELIRRVRESKLTVQFAILSGYGEFEFAKQAMSDGVKYYLLKPCNEHQIEECMLSIREDCQKARSLDTLQEQQNSLMGMLHDATITNVLREVLTLKQVGKEVFVPYEQYLDMENQQYYLTEAPLPTLEKVEHLLGRLQVIFAAKKRRVSLHGVYVEGQLLLFFPYLGGDYLELDAVLKESSAQLPVRTWFSGLKQLLLHLHEKVKLKGTIHCIHSFHVSLVCNFKNVMESSLAIVPTKAGDPWDILAIGEYLGGISNVDFLRQMIADLLLKSTAPPMEVASFLLQLSQESDHATILQLALGEFARLNSAMEASCSAFMGRLNCILEEHLGNPNLSLKWIAQNHLFMNVDYASRKILRESGKKFSTLLAEMRVQRAKELLVESGEPKMQTIAEQVGCGNNPQYFSQLFKKVTGQTPSAFVKQMRS</sequence>
<keyword evidence="10" id="KW-0378">Hydrolase</keyword>
<evidence type="ECO:0000256" key="4">
    <source>
        <dbReference type="ARBA" id="ARBA00023012"/>
    </source>
</evidence>
<dbReference type="SMART" id="SM00342">
    <property type="entry name" value="HTH_ARAC"/>
    <property type="match status" value="1"/>
</dbReference>
<dbReference type="SUPFAM" id="SSF52172">
    <property type="entry name" value="CheY-like"/>
    <property type="match status" value="1"/>
</dbReference>
<evidence type="ECO:0000256" key="1">
    <source>
        <dbReference type="ARBA" id="ARBA00004496"/>
    </source>
</evidence>
<protein>
    <submittedName>
        <fullName evidence="10">Chemotaxis response regulator protein-glutamate methylesterase</fullName>
        <ecNumber evidence="10">3.1.1.61</ecNumber>
    </submittedName>
</protein>
<dbReference type="PROSITE" id="PS01124">
    <property type="entry name" value="HTH_ARAC_FAMILY_2"/>
    <property type="match status" value="1"/>
</dbReference>
<dbReference type="InterPro" id="IPR018060">
    <property type="entry name" value="HTH_AraC"/>
</dbReference>
<proteinExistence type="predicted"/>
<feature type="domain" description="HTH araC/xylS-type" evidence="8">
    <location>
        <begin position="382"/>
        <end position="484"/>
    </location>
</feature>
<evidence type="ECO:0000259" key="9">
    <source>
        <dbReference type="PROSITE" id="PS50110"/>
    </source>
</evidence>
<keyword evidence="4" id="KW-0902">Two-component regulatory system</keyword>
<dbReference type="EMBL" id="VSSQ01002962">
    <property type="protein sequence ID" value="MPM18331.1"/>
    <property type="molecule type" value="Genomic_DNA"/>
</dbReference>
<accession>A0A644XRC9</accession>
<dbReference type="GO" id="GO:0003700">
    <property type="term" value="F:DNA-binding transcription factor activity"/>
    <property type="evidence" value="ECO:0007669"/>
    <property type="project" value="InterPro"/>
</dbReference>
<dbReference type="InterPro" id="IPR011006">
    <property type="entry name" value="CheY-like_superfamily"/>
</dbReference>
<name>A0A644XRC9_9ZZZZ</name>
<dbReference type="GO" id="GO:0005737">
    <property type="term" value="C:cytoplasm"/>
    <property type="evidence" value="ECO:0007669"/>
    <property type="project" value="UniProtKB-SubCell"/>
</dbReference>
<dbReference type="CDD" id="cd17536">
    <property type="entry name" value="REC_YesN-like"/>
    <property type="match status" value="1"/>
</dbReference>
<reference evidence="10" key="1">
    <citation type="submission" date="2019-08" db="EMBL/GenBank/DDBJ databases">
        <authorList>
            <person name="Kucharzyk K."/>
            <person name="Murdoch R.W."/>
            <person name="Higgins S."/>
            <person name="Loffler F."/>
        </authorList>
    </citation>
    <scope>NUCLEOTIDE SEQUENCE</scope>
</reference>
<evidence type="ECO:0000256" key="6">
    <source>
        <dbReference type="ARBA" id="ARBA00023125"/>
    </source>
</evidence>
<evidence type="ECO:0000256" key="5">
    <source>
        <dbReference type="ARBA" id="ARBA00023015"/>
    </source>
</evidence>
<organism evidence="10">
    <name type="scientific">bioreactor metagenome</name>
    <dbReference type="NCBI Taxonomy" id="1076179"/>
    <lineage>
        <taxon>unclassified sequences</taxon>
        <taxon>metagenomes</taxon>
        <taxon>ecological metagenomes</taxon>
    </lineage>
</organism>
<evidence type="ECO:0000313" key="10">
    <source>
        <dbReference type="EMBL" id="MPM18331.1"/>
    </source>
</evidence>
<keyword evidence="3" id="KW-0597">Phosphoprotein</keyword>
<dbReference type="GO" id="GO:0043565">
    <property type="term" value="F:sequence-specific DNA binding"/>
    <property type="evidence" value="ECO:0007669"/>
    <property type="project" value="InterPro"/>
</dbReference>
<dbReference type="PANTHER" id="PTHR42713:SF3">
    <property type="entry name" value="TRANSCRIPTIONAL REGULATORY PROTEIN HPTR"/>
    <property type="match status" value="1"/>
</dbReference>
<dbReference type="Pfam" id="PF00072">
    <property type="entry name" value="Response_reg"/>
    <property type="match status" value="1"/>
</dbReference>
<dbReference type="InterPro" id="IPR001789">
    <property type="entry name" value="Sig_transdc_resp-reg_receiver"/>
</dbReference>
<keyword evidence="5" id="KW-0805">Transcription regulation</keyword>
<evidence type="ECO:0000259" key="8">
    <source>
        <dbReference type="PROSITE" id="PS01124"/>
    </source>
</evidence>
<dbReference type="InterPro" id="IPR051552">
    <property type="entry name" value="HptR"/>
</dbReference>
<evidence type="ECO:0000256" key="3">
    <source>
        <dbReference type="ARBA" id="ARBA00022553"/>
    </source>
</evidence>
<keyword evidence="7" id="KW-0804">Transcription</keyword>
<dbReference type="PANTHER" id="PTHR42713">
    <property type="entry name" value="HISTIDINE KINASE-RELATED"/>
    <property type="match status" value="1"/>
</dbReference>
<dbReference type="GO" id="GO:0000160">
    <property type="term" value="P:phosphorelay signal transduction system"/>
    <property type="evidence" value="ECO:0007669"/>
    <property type="project" value="UniProtKB-KW"/>
</dbReference>
<gene>
    <name evidence="10" type="primary">cheB_32</name>
    <name evidence="10" type="ORF">SDC9_64740</name>
</gene>
<comment type="subcellular location">
    <subcellularLocation>
        <location evidence="1">Cytoplasm</location>
    </subcellularLocation>
</comment>
<dbReference type="EC" id="3.1.1.61" evidence="10"/>
<comment type="caution">
    <text evidence="10">The sequence shown here is derived from an EMBL/GenBank/DDBJ whole genome shotgun (WGS) entry which is preliminary data.</text>
</comment>
<dbReference type="AlphaFoldDB" id="A0A644XRC9"/>
<dbReference type="SUPFAM" id="SSF46689">
    <property type="entry name" value="Homeodomain-like"/>
    <property type="match status" value="1"/>
</dbReference>
<dbReference type="PROSITE" id="PS50110">
    <property type="entry name" value="RESPONSE_REGULATORY"/>
    <property type="match status" value="1"/>
</dbReference>
<dbReference type="Pfam" id="PF12833">
    <property type="entry name" value="HTH_18"/>
    <property type="match status" value="1"/>
</dbReference>
<evidence type="ECO:0000256" key="2">
    <source>
        <dbReference type="ARBA" id="ARBA00022490"/>
    </source>
</evidence>
<keyword evidence="2" id="KW-0963">Cytoplasm</keyword>
<dbReference type="InterPro" id="IPR009057">
    <property type="entry name" value="Homeodomain-like_sf"/>
</dbReference>
<keyword evidence="6" id="KW-0238">DNA-binding</keyword>